<sequence length="476" mass="48651">MSFEPTPSPEDRSDDGSTGRTGPFPAGRPDATASSNDEPIRTLLWTAATHRPLDEVAALVSLLNRTGELSRPGDEALRAAAVARPLEEVRQLVTLLNETPHDTGEAGTTLRAAAMGRSIEDVAELVAILGMDHGTRSGTGSMTVPGAESGNQPRPESGTEPRPESTTEATEAETGTEAPFGTEPQSTPFGTEPQEPLSTPFDTKPHEPLSTPFDTEPQAPLSTEFGPESGADPHAPSGADEPSAAVLSPAFPPAFDELPGVHDTTHFATGEGWPAVHVGAATATQVAERPATQVATRPVTVRTTAPTLMASAGTALPVLVPPLSIPTTAPFMPATDAATPARNGSSVVRSLPRWAAALALLGCGVIHVPMDLGALREGGYADVVSPAIAVLCLVFGIWLAVQESVGTWAAAAATAIGVLAVYSTSGFGAVDVLGNTLGETFVWADVTAVSGVALAAVLATAALFRRQKAAGPAGDS</sequence>
<proteinExistence type="predicted"/>
<reference evidence="1" key="1">
    <citation type="submission" date="2024-03" db="EMBL/GenBank/DDBJ databases">
        <title>Novel Streptomyces species of biotechnological and ecological value are a feature of Machair soil.</title>
        <authorList>
            <person name="Prole J.R."/>
            <person name="Goodfellow M."/>
            <person name="Allenby N."/>
            <person name="Ward A.C."/>
        </authorList>
    </citation>
    <scope>NUCLEOTIDE SEQUENCE</scope>
    <source>
        <strain evidence="1">MS2.AVA.5</strain>
    </source>
</reference>
<organism evidence="1 2">
    <name type="scientific">Streptomyces achmelvichensis</name>
    <dbReference type="NCBI Taxonomy" id="3134111"/>
    <lineage>
        <taxon>Bacteria</taxon>
        <taxon>Bacillati</taxon>
        <taxon>Actinomycetota</taxon>
        <taxon>Actinomycetes</taxon>
        <taxon>Kitasatosporales</taxon>
        <taxon>Streptomycetaceae</taxon>
        <taxon>Streptomyces</taxon>
    </lineage>
</organism>
<dbReference type="Proteomes" id="UP001377168">
    <property type="component" value="Unassembled WGS sequence"/>
</dbReference>
<evidence type="ECO:0000313" key="2">
    <source>
        <dbReference type="Proteomes" id="UP001377168"/>
    </source>
</evidence>
<name>A0ACC6Q6H9_9ACTN</name>
<protein>
    <submittedName>
        <fullName evidence="1">Uncharacterized protein</fullName>
    </submittedName>
</protein>
<accession>A0ACC6Q6H9</accession>
<dbReference type="EMBL" id="JBBKAJ010000022">
    <property type="protein sequence ID" value="MEJ8639227.1"/>
    <property type="molecule type" value="Genomic_DNA"/>
</dbReference>
<evidence type="ECO:0000313" key="1">
    <source>
        <dbReference type="EMBL" id="MEJ8639227.1"/>
    </source>
</evidence>
<comment type="caution">
    <text evidence="1">The sequence shown here is derived from an EMBL/GenBank/DDBJ whole genome shotgun (WGS) entry which is preliminary data.</text>
</comment>
<gene>
    <name evidence="1" type="ORF">WKI67_38385</name>
</gene>
<keyword evidence="2" id="KW-1185">Reference proteome</keyword>